<dbReference type="PANTHER" id="PTHR43394">
    <property type="entry name" value="ATP-DEPENDENT PERMEASE MDL1, MITOCHONDRIAL"/>
    <property type="match status" value="1"/>
</dbReference>
<dbReference type="Gene3D" id="3.40.50.300">
    <property type="entry name" value="P-loop containing nucleotide triphosphate hydrolases"/>
    <property type="match status" value="1"/>
</dbReference>
<sequence length="629" mass="70201">MLIGEYLKSFGFINQQNIDEALKLQVRTGWQIGQCLVHLNCCNEQQLQMALTTQWTRQSKRVSITKQLVNLFDLARIANCNGRGMLLIALQSFFCASLSIPVLLTLYLQIVVGHIAVSGDIDELTNFSIGFILLLVLGVFLQLISYITTSWVSSHSCSRLTRQLIDKQQNLSYPLLSRVSTQKIVKLTTVNMESVSRLLSNILPELFKALFTIIISLIVILVNSSPEVLLLVPLMFALMGISVRYAVKGNSAIDEENISATRLSKKLSELITAFLPVVTSASSKVSNSTLNSIDAHMLKQGKKWKAWYSAGVVSYSSDFLIKLTTIWLGGVLFLNGDISIGPFLALVISISILVPSFEMLYQIYMGTNELEIQLKEIRTVTCLPDDDRKLSKLLGRNTQTIQLHAVDFHYAKEEKQALESVSLQLKAGHVYLIKGQSGSGKSTLLKILSGKLLPSAGHVKFDEINIEHIPFFQMRKVVGEVSSEDAIVRGVSIRSYITMGAEDIDEERYQRALADSICCDLISKLDIGDQTIVGKHREFSGGEEQRIKLAQAFYRDETIQIYDEATSALDIRSTAHVYGRLFKPVPGKIKIIVSHNALSSQYCENIIRIRNGKIERATEVSEEHKEMSI</sequence>
<evidence type="ECO:0000256" key="3">
    <source>
        <dbReference type="ARBA" id="ARBA00022741"/>
    </source>
</evidence>
<comment type="caution">
    <text evidence="10">The sequence shown here is derived from an EMBL/GenBank/DDBJ whole genome shotgun (WGS) entry which is preliminary data.</text>
</comment>
<accession>A0A368NS38</accession>
<organism evidence="10 11">
    <name type="scientific">Corallincola holothuriorum</name>
    <dbReference type="NCBI Taxonomy" id="2282215"/>
    <lineage>
        <taxon>Bacteria</taxon>
        <taxon>Pseudomonadati</taxon>
        <taxon>Pseudomonadota</taxon>
        <taxon>Gammaproteobacteria</taxon>
        <taxon>Alteromonadales</taxon>
        <taxon>Psychromonadaceae</taxon>
        <taxon>Corallincola</taxon>
    </lineage>
</organism>
<dbReference type="GO" id="GO:0016887">
    <property type="term" value="F:ATP hydrolysis activity"/>
    <property type="evidence" value="ECO:0007669"/>
    <property type="project" value="InterPro"/>
</dbReference>
<dbReference type="InterPro" id="IPR039421">
    <property type="entry name" value="Type_1_exporter"/>
</dbReference>
<evidence type="ECO:0000256" key="2">
    <source>
        <dbReference type="ARBA" id="ARBA00022692"/>
    </source>
</evidence>
<evidence type="ECO:0000256" key="5">
    <source>
        <dbReference type="ARBA" id="ARBA00022989"/>
    </source>
</evidence>
<keyword evidence="2 7" id="KW-0812">Transmembrane</keyword>
<evidence type="ECO:0000313" key="11">
    <source>
        <dbReference type="Proteomes" id="UP000252558"/>
    </source>
</evidence>
<dbReference type="InterPro" id="IPR003593">
    <property type="entry name" value="AAA+_ATPase"/>
</dbReference>
<gene>
    <name evidence="10" type="ORF">DU002_00495</name>
</gene>
<dbReference type="OrthoDB" id="9802264at2"/>
<dbReference type="SUPFAM" id="SSF160246">
    <property type="entry name" value="EspE N-terminal domain-like"/>
    <property type="match status" value="1"/>
</dbReference>
<feature type="domain" description="ABC transmembrane type-1" evidence="9">
    <location>
        <begin position="93"/>
        <end position="369"/>
    </location>
</feature>
<evidence type="ECO:0000256" key="6">
    <source>
        <dbReference type="ARBA" id="ARBA00023136"/>
    </source>
</evidence>
<dbReference type="EMBL" id="QPID01000001">
    <property type="protein sequence ID" value="RCU52484.1"/>
    <property type="molecule type" value="Genomic_DNA"/>
</dbReference>
<dbReference type="Pfam" id="PF00005">
    <property type="entry name" value="ABC_tran"/>
    <property type="match status" value="1"/>
</dbReference>
<dbReference type="InterPro" id="IPR003439">
    <property type="entry name" value="ABC_transporter-like_ATP-bd"/>
</dbReference>
<dbReference type="Pfam" id="PF00664">
    <property type="entry name" value="ABC_membrane"/>
    <property type="match status" value="1"/>
</dbReference>
<feature type="transmembrane region" description="Helical" evidence="7">
    <location>
        <begin position="340"/>
        <end position="361"/>
    </location>
</feature>
<dbReference type="AlphaFoldDB" id="A0A368NS38"/>
<dbReference type="GO" id="GO:0005524">
    <property type="term" value="F:ATP binding"/>
    <property type="evidence" value="ECO:0007669"/>
    <property type="project" value="UniProtKB-KW"/>
</dbReference>
<keyword evidence="5 7" id="KW-1133">Transmembrane helix</keyword>
<dbReference type="Gene3D" id="1.20.1560.10">
    <property type="entry name" value="ABC transporter type 1, transmembrane domain"/>
    <property type="match status" value="1"/>
</dbReference>
<dbReference type="SMART" id="SM00382">
    <property type="entry name" value="AAA"/>
    <property type="match status" value="1"/>
</dbReference>
<proteinExistence type="predicted"/>
<evidence type="ECO:0000313" key="10">
    <source>
        <dbReference type="EMBL" id="RCU52484.1"/>
    </source>
</evidence>
<comment type="subcellular location">
    <subcellularLocation>
        <location evidence="1">Cell membrane</location>
        <topology evidence="1">Multi-pass membrane protein</topology>
    </subcellularLocation>
</comment>
<dbReference type="GO" id="GO:0015421">
    <property type="term" value="F:ABC-type oligopeptide transporter activity"/>
    <property type="evidence" value="ECO:0007669"/>
    <property type="project" value="TreeGrafter"/>
</dbReference>
<dbReference type="PROSITE" id="PS50929">
    <property type="entry name" value="ABC_TM1F"/>
    <property type="match status" value="1"/>
</dbReference>
<dbReference type="SUPFAM" id="SSF52540">
    <property type="entry name" value="P-loop containing nucleoside triphosphate hydrolases"/>
    <property type="match status" value="1"/>
</dbReference>
<protein>
    <submittedName>
        <fullName evidence="10">ABC transporter ATP-binding protein</fullName>
    </submittedName>
</protein>
<feature type="transmembrane region" description="Helical" evidence="7">
    <location>
        <begin position="306"/>
        <end position="334"/>
    </location>
</feature>
<feature type="transmembrane region" description="Helical" evidence="7">
    <location>
        <begin position="202"/>
        <end position="222"/>
    </location>
</feature>
<dbReference type="Proteomes" id="UP000252558">
    <property type="component" value="Unassembled WGS sequence"/>
</dbReference>
<evidence type="ECO:0000256" key="4">
    <source>
        <dbReference type="ARBA" id="ARBA00022840"/>
    </source>
</evidence>
<dbReference type="RefSeq" id="WP_114336392.1">
    <property type="nucleotide sequence ID" value="NZ_QPID01000001.1"/>
</dbReference>
<keyword evidence="6 7" id="KW-0472">Membrane</keyword>
<evidence type="ECO:0000256" key="7">
    <source>
        <dbReference type="SAM" id="Phobius"/>
    </source>
</evidence>
<dbReference type="GO" id="GO:0005886">
    <property type="term" value="C:plasma membrane"/>
    <property type="evidence" value="ECO:0007669"/>
    <property type="project" value="UniProtKB-SubCell"/>
</dbReference>
<feature type="transmembrane region" description="Helical" evidence="7">
    <location>
        <begin position="129"/>
        <end position="152"/>
    </location>
</feature>
<feature type="transmembrane region" description="Helical" evidence="7">
    <location>
        <begin position="228"/>
        <end position="247"/>
    </location>
</feature>
<feature type="transmembrane region" description="Helical" evidence="7">
    <location>
        <begin position="93"/>
        <end position="117"/>
    </location>
</feature>
<dbReference type="SUPFAM" id="SSF90123">
    <property type="entry name" value="ABC transporter transmembrane region"/>
    <property type="match status" value="1"/>
</dbReference>
<evidence type="ECO:0000256" key="1">
    <source>
        <dbReference type="ARBA" id="ARBA00004651"/>
    </source>
</evidence>
<name>A0A368NS38_9GAMM</name>
<feature type="domain" description="ABC transporter" evidence="8">
    <location>
        <begin position="403"/>
        <end position="629"/>
    </location>
</feature>
<evidence type="ECO:0000259" key="8">
    <source>
        <dbReference type="PROSITE" id="PS50893"/>
    </source>
</evidence>
<dbReference type="InterPro" id="IPR036640">
    <property type="entry name" value="ABC1_TM_sf"/>
</dbReference>
<keyword evidence="4 10" id="KW-0067">ATP-binding</keyword>
<keyword evidence="3" id="KW-0547">Nucleotide-binding</keyword>
<keyword evidence="11" id="KW-1185">Reference proteome</keyword>
<dbReference type="PANTHER" id="PTHR43394:SF1">
    <property type="entry name" value="ATP-BINDING CASSETTE SUB-FAMILY B MEMBER 10, MITOCHONDRIAL"/>
    <property type="match status" value="1"/>
</dbReference>
<dbReference type="PROSITE" id="PS50893">
    <property type="entry name" value="ABC_TRANSPORTER_2"/>
    <property type="match status" value="1"/>
</dbReference>
<dbReference type="InterPro" id="IPR037257">
    <property type="entry name" value="T2SS_E_N_sf"/>
</dbReference>
<reference evidence="10 11" key="1">
    <citation type="submission" date="2018-07" db="EMBL/GenBank/DDBJ databases">
        <title>Corallincola holothuriorum sp. nov., a new facultative anaerobe isolated from sea cucumber Apostichopus japonicus.</title>
        <authorList>
            <person name="Xia H."/>
        </authorList>
    </citation>
    <scope>NUCLEOTIDE SEQUENCE [LARGE SCALE GENOMIC DNA]</scope>
    <source>
        <strain evidence="10 11">C4</strain>
    </source>
</reference>
<dbReference type="InterPro" id="IPR011527">
    <property type="entry name" value="ABC1_TM_dom"/>
</dbReference>
<evidence type="ECO:0000259" key="9">
    <source>
        <dbReference type="PROSITE" id="PS50929"/>
    </source>
</evidence>
<dbReference type="InterPro" id="IPR027417">
    <property type="entry name" value="P-loop_NTPase"/>
</dbReference>